<dbReference type="AlphaFoldDB" id="G0L8X2"/>
<reference evidence="2" key="1">
    <citation type="submission" date="2009-07" db="EMBL/GenBank/DDBJ databases">
        <title>Complete genome sequence of Zobellia galactanivorans Dsij.</title>
        <authorList>
            <consortium name="Genoscope - CEA"/>
        </authorList>
    </citation>
    <scope>NUCLEOTIDE SEQUENCE [LARGE SCALE GENOMIC DNA]</scope>
    <source>
        <strain evidence="2">DSM 12802 / CCUG 47099 / CIP 106680 / NCIMB 13871 / Dsij</strain>
    </source>
</reference>
<protein>
    <submittedName>
        <fullName evidence="1">Uncharacterized protein</fullName>
    </submittedName>
</protein>
<evidence type="ECO:0000313" key="1">
    <source>
        <dbReference type="EMBL" id="CAZ94234.1"/>
    </source>
</evidence>
<dbReference type="HOGENOM" id="CLU_3399256_0_0_10"/>
<gene>
    <name evidence="1" type="ordered locus">zobellia_161</name>
</gene>
<sequence length="31" mass="3770">MLHWIRISRKIDGLRKRGGNYFAPSFRFISF</sequence>
<dbReference type="KEGG" id="zga:ZOBELLIA_161"/>
<evidence type="ECO:0000313" key="2">
    <source>
        <dbReference type="Proteomes" id="UP000008898"/>
    </source>
</evidence>
<dbReference type="EMBL" id="FP476056">
    <property type="protein sequence ID" value="CAZ94234.1"/>
    <property type="molecule type" value="Genomic_DNA"/>
</dbReference>
<organism evidence="1 2">
    <name type="scientific">Zobellia galactanivorans (strain DSM 12802 / CCUG 47099 / CIP 106680 / NCIMB 13871 / Dsij)</name>
    <dbReference type="NCBI Taxonomy" id="63186"/>
    <lineage>
        <taxon>Bacteria</taxon>
        <taxon>Pseudomonadati</taxon>
        <taxon>Bacteroidota</taxon>
        <taxon>Flavobacteriia</taxon>
        <taxon>Flavobacteriales</taxon>
        <taxon>Flavobacteriaceae</taxon>
        <taxon>Zobellia</taxon>
    </lineage>
</organism>
<accession>G0L8X2</accession>
<proteinExistence type="predicted"/>
<name>G0L8X2_ZOBGA</name>
<reference evidence="1 2" key="2">
    <citation type="journal article" date="2012" name="Environ. Microbiol.">
        <title>Characterization of the first alginolytic operons in a marine bacterium: from their emergence in marine Flavobacteriia to their independent transfers to marine Proteobacteria and human gut Bacteroides.</title>
        <authorList>
            <person name="Thomas F."/>
            <person name="Barbeyron T."/>
            <person name="Tonon T."/>
            <person name="Genicot S."/>
            <person name="Czjzek M."/>
            <person name="Michel G."/>
        </authorList>
    </citation>
    <scope>NUCLEOTIDE SEQUENCE [LARGE SCALE GENOMIC DNA]</scope>
    <source>
        <strain evidence="2">DSM 12802 / CCUG 47099 / CIP 106680 / NCIMB 13871 / Dsij</strain>
    </source>
</reference>
<keyword evidence="2" id="KW-1185">Reference proteome</keyword>
<dbReference type="Proteomes" id="UP000008898">
    <property type="component" value="Chromosome"/>
</dbReference>